<protein>
    <submittedName>
        <fullName evidence="3">Uncharacterized protein</fullName>
    </submittedName>
</protein>
<feature type="coiled-coil region" evidence="1">
    <location>
        <begin position="224"/>
        <end position="251"/>
    </location>
</feature>
<keyword evidence="3" id="KW-0614">Plasmid</keyword>
<feature type="region of interest" description="Disordered" evidence="2">
    <location>
        <begin position="1"/>
        <end position="23"/>
    </location>
</feature>
<dbReference type="GO" id="GO:0003677">
    <property type="term" value="F:DNA binding"/>
    <property type="evidence" value="ECO:0007669"/>
    <property type="project" value="InterPro"/>
</dbReference>
<organism evidence="3">
    <name type="scientific">uncultured prokaryote</name>
    <dbReference type="NCBI Taxonomy" id="198431"/>
    <lineage>
        <taxon>unclassified sequences</taxon>
        <taxon>environmental samples</taxon>
    </lineage>
</organism>
<name>A0A0H5QCE5_9ZZZZ</name>
<keyword evidence="1" id="KW-0175">Coiled coil</keyword>
<feature type="compositionally biased region" description="Polar residues" evidence="2">
    <location>
        <begin position="1"/>
        <end position="11"/>
    </location>
</feature>
<sequence length="427" mass="49978">MATLSTHNGSAVRQAHNKREKKCVEKEPHIREDGKHEIWHHESLKDAYERIFGDAVARYNSKQTRADRQIKDYLADVRSDDRRHDAYEMIIGVYGENVSDQDGYDIMREFVDTWNDRNPNLEMIGAYYHADEQGRNPHVHIDYVPVAHGYQRGMDTQNGLVKAFGEMGLHKSGRETAQIKWERRENAYLEDLCLERGLKIEHPQSGQENVKHMQTMEYKASMRAKEALLEKESAERSLDAVKSDIGIANEQLEHVLKLKAKASEIKKPIFMREKDTVTFHSNMREDLLSIGQEVRDALAKAQDMEDKSTKRERELDLREFMIEWKEKEIAPLFNQAEDKLQEAEDMKEHLDDLVIEKAKGLLADHMLQEDDMSDRMAKFMSQYKVGDKSLDQIFHLELAKEIEDRQRALERSYRSRGRNRLYDDLEL</sequence>
<accession>A0A0H5QCE5</accession>
<reference evidence="3" key="1">
    <citation type="submission" date="2015-06" db="EMBL/GenBank/DDBJ databases">
        <authorList>
            <person name="Joergensen T."/>
        </authorList>
    </citation>
    <scope>NUCLEOTIDE SEQUENCE</scope>
    <source>
        <plasmid evidence="3">pRGRH0066</plasmid>
    </source>
</reference>
<evidence type="ECO:0000313" key="3">
    <source>
        <dbReference type="EMBL" id="CRY93792.1"/>
    </source>
</evidence>
<dbReference type="InterPro" id="IPR001668">
    <property type="entry name" value="Mob_Pre"/>
</dbReference>
<dbReference type="AlphaFoldDB" id="A0A0H5QCE5"/>
<reference evidence="3" key="2">
    <citation type="submission" date="2015-07" db="EMBL/GenBank/DDBJ databases">
        <title>Plasmids, circular viruses and viroids from rat gut.</title>
        <authorList>
            <person name="Jorgensen T.J."/>
            <person name="Hansen M.A."/>
            <person name="Xu Z."/>
            <person name="Tabak M.A."/>
            <person name="Sorensen S.J."/>
            <person name="Hansen L.H."/>
        </authorList>
    </citation>
    <scope>NUCLEOTIDE SEQUENCE</scope>
    <source>
        <plasmid evidence="3">pRGRH0066</plasmid>
    </source>
</reference>
<dbReference type="GO" id="GO:0006310">
    <property type="term" value="P:DNA recombination"/>
    <property type="evidence" value="ECO:0007669"/>
    <property type="project" value="InterPro"/>
</dbReference>
<dbReference type="EMBL" id="LN852757">
    <property type="protein sequence ID" value="CRY93792.1"/>
    <property type="molecule type" value="Genomic_DNA"/>
</dbReference>
<evidence type="ECO:0000256" key="1">
    <source>
        <dbReference type="SAM" id="Coils"/>
    </source>
</evidence>
<evidence type="ECO:0000256" key="2">
    <source>
        <dbReference type="SAM" id="MobiDB-lite"/>
    </source>
</evidence>
<dbReference type="Gene3D" id="3.30.930.30">
    <property type="match status" value="1"/>
</dbReference>
<proteinExistence type="predicted"/>
<geneLocation type="plasmid" evidence="3">
    <name>pRGRH0066</name>
</geneLocation>
<dbReference type="Pfam" id="PF01076">
    <property type="entry name" value="Mob_Pre"/>
    <property type="match status" value="1"/>
</dbReference>